<dbReference type="SUPFAM" id="SSF69737">
    <property type="entry name" value="Urease metallochaperone UreE, C-terminal domain"/>
    <property type="match status" value="1"/>
</dbReference>
<comment type="similarity">
    <text evidence="4">Belongs to the UreE family.</text>
</comment>
<dbReference type="HAMAP" id="MF_00822">
    <property type="entry name" value="UreE"/>
    <property type="match status" value="1"/>
</dbReference>
<dbReference type="Gene3D" id="3.30.70.790">
    <property type="entry name" value="UreE, C-terminal domain"/>
    <property type="match status" value="1"/>
</dbReference>
<dbReference type="CDD" id="cd00571">
    <property type="entry name" value="UreE"/>
    <property type="match status" value="1"/>
</dbReference>
<evidence type="ECO:0000256" key="3">
    <source>
        <dbReference type="ARBA" id="ARBA00023186"/>
    </source>
</evidence>
<organism evidence="6 7">
    <name type="scientific">Myroides phaeus</name>
    <dbReference type="NCBI Taxonomy" id="702745"/>
    <lineage>
        <taxon>Bacteria</taxon>
        <taxon>Pseudomonadati</taxon>
        <taxon>Bacteroidota</taxon>
        <taxon>Flavobacteriia</taxon>
        <taxon>Flavobacteriales</taxon>
        <taxon>Flavobacteriaceae</taxon>
        <taxon>Myroides</taxon>
    </lineage>
</organism>
<dbReference type="GO" id="GO:0005737">
    <property type="term" value="C:cytoplasm"/>
    <property type="evidence" value="ECO:0007669"/>
    <property type="project" value="UniProtKB-SubCell"/>
</dbReference>
<keyword evidence="3 4" id="KW-0143">Chaperone</keyword>
<accession>A0A1G8CL89</accession>
<dbReference type="GO" id="GO:0065003">
    <property type="term" value="P:protein-containing complex assembly"/>
    <property type="evidence" value="ECO:0007669"/>
    <property type="project" value="InterPro"/>
</dbReference>
<dbReference type="Proteomes" id="UP000243588">
    <property type="component" value="Unassembled WGS sequence"/>
</dbReference>
<evidence type="ECO:0000259" key="5">
    <source>
        <dbReference type="SMART" id="SM00988"/>
    </source>
</evidence>
<dbReference type="AlphaFoldDB" id="A0A1G8CL89"/>
<dbReference type="GO" id="GO:0051082">
    <property type="term" value="F:unfolded protein binding"/>
    <property type="evidence" value="ECO:0007669"/>
    <property type="project" value="UniProtKB-UniRule"/>
</dbReference>
<dbReference type="EMBL" id="FNDQ01000004">
    <property type="protein sequence ID" value="SDH46307.1"/>
    <property type="molecule type" value="Genomic_DNA"/>
</dbReference>
<dbReference type="SMART" id="SM00988">
    <property type="entry name" value="UreE_N"/>
    <property type="match status" value="1"/>
</dbReference>
<dbReference type="SUPFAM" id="SSF69287">
    <property type="entry name" value="Urease metallochaperone UreE, N-terminal domain"/>
    <property type="match status" value="1"/>
</dbReference>
<dbReference type="GO" id="GO:0006457">
    <property type="term" value="P:protein folding"/>
    <property type="evidence" value="ECO:0007669"/>
    <property type="project" value="InterPro"/>
</dbReference>
<dbReference type="GO" id="GO:0019627">
    <property type="term" value="P:urea metabolic process"/>
    <property type="evidence" value="ECO:0007669"/>
    <property type="project" value="InterPro"/>
</dbReference>
<dbReference type="GO" id="GO:0016151">
    <property type="term" value="F:nickel cation binding"/>
    <property type="evidence" value="ECO:0007669"/>
    <property type="project" value="UniProtKB-UniRule"/>
</dbReference>
<keyword evidence="7" id="KW-1185">Reference proteome</keyword>
<sequence length="164" mass="18798">MIITKALRNDITALDNSEVDVLSIEWFQTQKRIQRLRTASGREVAIKFMDKGQELRHGDVLVDDETGMVVVRVLPCDSIVVQFDDLLNLGLVAYEVGNKHLALFVKENKLLMPFERPIYLWLQQQGYAPSVQSEVLLHKLNANVDPSHNKRFSFQMSKTIMSIK</sequence>
<evidence type="ECO:0000313" key="6">
    <source>
        <dbReference type="EMBL" id="SDH46307.1"/>
    </source>
</evidence>
<dbReference type="RefSeq" id="WP_090406260.1">
    <property type="nucleotide sequence ID" value="NZ_FNDQ01000004.1"/>
</dbReference>
<evidence type="ECO:0000256" key="4">
    <source>
        <dbReference type="HAMAP-Rule" id="MF_00822"/>
    </source>
</evidence>
<dbReference type="Pfam" id="PF02814">
    <property type="entry name" value="UreE_N"/>
    <property type="match status" value="1"/>
</dbReference>
<dbReference type="STRING" id="702745.SAMN05421818_104111"/>
<proteinExistence type="inferred from homology"/>
<evidence type="ECO:0000313" key="7">
    <source>
        <dbReference type="Proteomes" id="UP000243588"/>
    </source>
</evidence>
<evidence type="ECO:0000256" key="1">
    <source>
        <dbReference type="ARBA" id="ARBA00022490"/>
    </source>
</evidence>
<protein>
    <recommendedName>
        <fullName evidence="4">Urease accessory protein UreE</fullName>
    </recommendedName>
</protein>
<feature type="domain" description="UreE urease accessory N-terminal" evidence="5">
    <location>
        <begin position="3"/>
        <end position="69"/>
    </location>
</feature>
<dbReference type="InterPro" id="IPR004029">
    <property type="entry name" value="UreE_N"/>
</dbReference>
<reference evidence="7" key="1">
    <citation type="submission" date="2016-10" db="EMBL/GenBank/DDBJ databases">
        <authorList>
            <person name="Varghese N."/>
            <person name="Submissions S."/>
        </authorList>
    </citation>
    <scope>NUCLEOTIDE SEQUENCE [LARGE SCALE GENOMIC DNA]</scope>
    <source>
        <strain evidence="7">DSM 23313</strain>
    </source>
</reference>
<name>A0A1G8CL89_9FLAO</name>
<dbReference type="Gene3D" id="2.60.260.20">
    <property type="entry name" value="Urease metallochaperone UreE, N-terminal domain"/>
    <property type="match status" value="1"/>
</dbReference>
<comment type="function">
    <text evidence="4">Involved in urease metallocenter assembly. Binds nickel. Probably functions as a nickel donor during metallocenter assembly.</text>
</comment>
<evidence type="ECO:0000256" key="2">
    <source>
        <dbReference type="ARBA" id="ARBA00022596"/>
    </source>
</evidence>
<dbReference type="PIRSF" id="PIRSF036402">
    <property type="entry name" value="Ureas_acces_UreE"/>
    <property type="match status" value="1"/>
</dbReference>
<keyword evidence="1 4" id="KW-0963">Cytoplasm</keyword>
<gene>
    <name evidence="4" type="primary">ureE</name>
    <name evidence="6" type="ORF">SAMN05421818_104111</name>
</gene>
<dbReference type="InterPro" id="IPR036118">
    <property type="entry name" value="UreE_N_sf"/>
</dbReference>
<comment type="subcellular location">
    <subcellularLocation>
        <location evidence="4">Cytoplasm</location>
    </subcellularLocation>
</comment>
<keyword evidence="2 4" id="KW-0533">Nickel</keyword>
<dbReference type="InterPro" id="IPR012406">
    <property type="entry name" value="UreE"/>
</dbReference>